<keyword evidence="5" id="KW-0325">Glycoprotein</keyword>
<reference evidence="6 7" key="1">
    <citation type="submission" date="2018-08" db="EMBL/GenBank/DDBJ databases">
        <authorList>
            <person name="Laetsch R D."/>
            <person name="Stevens L."/>
            <person name="Kumar S."/>
            <person name="Blaxter L. M."/>
        </authorList>
    </citation>
    <scope>NUCLEOTIDE SEQUENCE [LARGE SCALE GENOMIC DNA]</scope>
</reference>
<dbReference type="AlphaFoldDB" id="A0A498SL51"/>
<dbReference type="InterPro" id="IPR003406">
    <property type="entry name" value="Glyco_trans_14"/>
</dbReference>
<keyword evidence="7" id="KW-1185">Reference proteome</keyword>
<accession>A0A498SL51</accession>
<evidence type="ECO:0000256" key="4">
    <source>
        <dbReference type="ARBA" id="ARBA00023136"/>
    </source>
</evidence>
<sequence>MCKSEKDILRQNDDIPIKSNYEMIQILDVLNGSNAINVGRPYLHRLPKNTNWSYAALNLFKDSSRNRPDTLLKIAKGSSLVILSRNFVNFMMKDLNLTALIEIFDSKPYGTDEMLFHSLHSDDSLAVPGGFTRKCIDQQSDFITRYVVWAWSGRPCRSGKYRHNVCIFGVADLILLKELQQLFANKMLSESDYGAIACWAMYLAERIASNSTINFEDYKQIQIVRFNNNKETWRKNMSLFQC</sequence>
<comment type="subcellular location">
    <subcellularLocation>
        <location evidence="1">Membrane</location>
        <topology evidence="1">Single-pass type II membrane protein</topology>
    </subcellularLocation>
</comment>
<dbReference type="STRING" id="6277.A0A498SL51"/>
<evidence type="ECO:0000256" key="2">
    <source>
        <dbReference type="ARBA" id="ARBA00022676"/>
    </source>
</evidence>
<dbReference type="Pfam" id="PF02485">
    <property type="entry name" value="Branch"/>
    <property type="match status" value="1"/>
</dbReference>
<evidence type="ECO:0000256" key="1">
    <source>
        <dbReference type="ARBA" id="ARBA00004606"/>
    </source>
</evidence>
<keyword evidence="2" id="KW-0328">Glycosyltransferase</keyword>
<dbReference type="GO" id="GO:0016757">
    <property type="term" value="F:glycosyltransferase activity"/>
    <property type="evidence" value="ECO:0007669"/>
    <property type="project" value="UniProtKB-KW"/>
</dbReference>
<dbReference type="OrthoDB" id="2019572at2759"/>
<dbReference type="Proteomes" id="UP000276991">
    <property type="component" value="Unassembled WGS sequence"/>
</dbReference>
<dbReference type="PANTHER" id="PTHR46671">
    <property type="entry name" value="PROTEIN CBG11221"/>
    <property type="match status" value="1"/>
</dbReference>
<name>A0A498SL51_ACAVI</name>
<keyword evidence="4" id="KW-0472">Membrane</keyword>
<dbReference type="GO" id="GO:0016020">
    <property type="term" value="C:membrane"/>
    <property type="evidence" value="ECO:0007669"/>
    <property type="project" value="UniProtKB-SubCell"/>
</dbReference>
<dbReference type="PANTHER" id="PTHR46671:SF7">
    <property type="entry name" value="CORE-2_I-BRANCHING ENZYME"/>
    <property type="match status" value="1"/>
</dbReference>
<proteinExistence type="predicted"/>
<gene>
    <name evidence="6" type="ORF">NAV_LOCUS7829</name>
</gene>
<evidence type="ECO:0000313" key="6">
    <source>
        <dbReference type="EMBL" id="VBB33038.1"/>
    </source>
</evidence>
<evidence type="ECO:0000256" key="3">
    <source>
        <dbReference type="ARBA" id="ARBA00022679"/>
    </source>
</evidence>
<keyword evidence="3" id="KW-0808">Transferase</keyword>
<protein>
    <submittedName>
        <fullName evidence="6">Uncharacterized protein</fullName>
    </submittedName>
</protein>
<evidence type="ECO:0000256" key="5">
    <source>
        <dbReference type="ARBA" id="ARBA00023180"/>
    </source>
</evidence>
<organism evidence="6 7">
    <name type="scientific">Acanthocheilonema viteae</name>
    <name type="common">Filarial nematode worm</name>
    <name type="synonym">Dipetalonema viteae</name>
    <dbReference type="NCBI Taxonomy" id="6277"/>
    <lineage>
        <taxon>Eukaryota</taxon>
        <taxon>Metazoa</taxon>
        <taxon>Ecdysozoa</taxon>
        <taxon>Nematoda</taxon>
        <taxon>Chromadorea</taxon>
        <taxon>Rhabditida</taxon>
        <taxon>Spirurina</taxon>
        <taxon>Spiruromorpha</taxon>
        <taxon>Filarioidea</taxon>
        <taxon>Onchocercidae</taxon>
        <taxon>Acanthocheilonema</taxon>
    </lineage>
</organism>
<dbReference type="EMBL" id="UPTC01002096">
    <property type="protein sequence ID" value="VBB33038.1"/>
    <property type="molecule type" value="Genomic_DNA"/>
</dbReference>
<evidence type="ECO:0000313" key="7">
    <source>
        <dbReference type="Proteomes" id="UP000276991"/>
    </source>
</evidence>